<dbReference type="GO" id="GO:0015293">
    <property type="term" value="F:symporter activity"/>
    <property type="evidence" value="ECO:0007669"/>
    <property type="project" value="UniProtKB-KW"/>
</dbReference>
<feature type="transmembrane region" description="Helical" evidence="11">
    <location>
        <begin position="256"/>
        <end position="277"/>
    </location>
</feature>
<evidence type="ECO:0000256" key="1">
    <source>
        <dbReference type="ARBA" id="ARBA00004429"/>
    </source>
</evidence>
<feature type="transmembrane region" description="Helical" evidence="11">
    <location>
        <begin position="58"/>
        <end position="76"/>
    </location>
</feature>
<dbReference type="GO" id="GO:0005886">
    <property type="term" value="C:plasma membrane"/>
    <property type="evidence" value="ECO:0007669"/>
    <property type="project" value="UniProtKB-SubCell"/>
</dbReference>
<name>A0A502HHJ2_9PSED</name>
<dbReference type="Proteomes" id="UP000320914">
    <property type="component" value="Unassembled WGS sequence"/>
</dbReference>
<sequence length="433" mass="46852">MTDVRTPAADNPAVELKRDTATATKGWSKHDTTWMLGLYGTAIGAGTLFLPINAGVGGFWPLLILAVLAFPMTYFAHRGLTRFVLSGRSGDITEVVEEHFGIGAGKLITLLYFFAIFPILLVYSVALTNTLSSFMEHQLHIAPPPRAILSLVLILGLMAIVRCGQGVIVKCMSVLVYPFVAALLLLGLSLIPNWNGAFFATASEGMPMPLFFKTLWLAIPVMVFSFNHSPIISAFSVDQKQRYGEQAERKSSGILAIAHAMMVVTVMFFCFSCVLALSPADLAAAKAQNISILSYLANHFQTPVIAYAAPLIALVAITKSFLGHYIGASEGFQGLIVKSLRGRGRVMSASWLNRVTALFMILSCWAVATFNPSILGMIETLGGPIIACLLFLMPMYAIRRVPALRQYSGQASNVFVVVIGLIALSAIIYSFMP</sequence>
<accession>A0A502HHJ2</accession>
<evidence type="ECO:0000256" key="8">
    <source>
        <dbReference type="ARBA" id="ARBA00022989"/>
    </source>
</evidence>
<keyword evidence="4" id="KW-0997">Cell inner membrane</keyword>
<feature type="transmembrane region" description="Helical" evidence="11">
    <location>
        <begin position="214"/>
        <end position="235"/>
    </location>
</feature>
<comment type="catalytic activity">
    <reaction evidence="10">
        <text>L-serine(in) + H(+)(in) = L-serine(out) + H(+)(out)</text>
        <dbReference type="Rhea" id="RHEA:28887"/>
        <dbReference type="ChEBI" id="CHEBI:15378"/>
        <dbReference type="ChEBI" id="CHEBI:33384"/>
    </reaction>
    <physiologicalReaction direction="right-to-left" evidence="10">
        <dbReference type="Rhea" id="RHEA:28889"/>
    </physiologicalReaction>
</comment>
<feature type="transmembrane region" description="Helical" evidence="11">
    <location>
        <begin position="304"/>
        <end position="328"/>
    </location>
</feature>
<evidence type="ECO:0000256" key="4">
    <source>
        <dbReference type="ARBA" id="ARBA00022519"/>
    </source>
</evidence>
<dbReference type="NCBIfam" id="TIGR00814">
    <property type="entry name" value="stp"/>
    <property type="match status" value="1"/>
</dbReference>
<keyword evidence="7" id="KW-0029">Amino-acid transport</keyword>
<evidence type="ECO:0000313" key="13">
    <source>
        <dbReference type="Proteomes" id="UP000320914"/>
    </source>
</evidence>
<reference evidence="12 13" key="1">
    <citation type="journal article" date="2019" name="Environ. Microbiol.">
        <title>Species interactions and distinct microbial communities in high Arctic permafrost affected cryosols are associated with the CH4 and CO2 gas fluxes.</title>
        <authorList>
            <person name="Altshuler I."/>
            <person name="Hamel J."/>
            <person name="Turney S."/>
            <person name="Magnuson E."/>
            <person name="Levesque R."/>
            <person name="Greer C."/>
            <person name="Whyte L.G."/>
        </authorList>
    </citation>
    <scope>NUCLEOTIDE SEQUENCE [LARGE SCALE GENOMIC DNA]</scope>
    <source>
        <strain evidence="12 13">OWC5</strain>
    </source>
</reference>
<dbReference type="PANTHER" id="PTHR35334">
    <property type="entry name" value="SERINE TRANSPORTER"/>
    <property type="match status" value="1"/>
</dbReference>
<evidence type="ECO:0000256" key="3">
    <source>
        <dbReference type="ARBA" id="ARBA00022475"/>
    </source>
</evidence>
<dbReference type="GO" id="GO:0015171">
    <property type="term" value="F:amino acid transmembrane transporter activity"/>
    <property type="evidence" value="ECO:0007669"/>
    <property type="project" value="InterPro"/>
</dbReference>
<evidence type="ECO:0000256" key="2">
    <source>
        <dbReference type="ARBA" id="ARBA00022448"/>
    </source>
</evidence>
<feature type="transmembrane region" description="Helical" evidence="11">
    <location>
        <begin position="146"/>
        <end position="163"/>
    </location>
</feature>
<feature type="transmembrane region" description="Helical" evidence="11">
    <location>
        <begin position="414"/>
        <end position="432"/>
    </location>
</feature>
<evidence type="ECO:0000256" key="9">
    <source>
        <dbReference type="ARBA" id="ARBA00023136"/>
    </source>
</evidence>
<feature type="transmembrane region" description="Helical" evidence="11">
    <location>
        <begin position="34"/>
        <end position="52"/>
    </location>
</feature>
<dbReference type="RefSeq" id="WP_140684254.1">
    <property type="nucleotide sequence ID" value="NZ_RCZA01000025.1"/>
</dbReference>
<comment type="subcellular location">
    <subcellularLocation>
        <location evidence="1">Cell inner membrane</location>
        <topology evidence="1">Multi-pass membrane protein</topology>
    </subcellularLocation>
</comment>
<dbReference type="InterPro" id="IPR004694">
    <property type="entry name" value="Hydroxy_aa_transpt"/>
</dbReference>
<dbReference type="AlphaFoldDB" id="A0A502HHJ2"/>
<evidence type="ECO:0000256" key="5">
    <source>
        <dbReference type="ARBA" id="ARBA00022692"/>
    </source>
</evidence>
<proteinExistence type="predicted"/>
<organism evidence="12 13">
    <name type="scientific">Pseudomonas mandelii</name>
    <dbReference type="NCBI Taxonomy" id="75612"/>
    <lineage>
        <taxon>Bacteria</taxon>
        <taxon>Pseudomonadati</taxon>
        <taxon>Pseudomonadota</taxon>
        <taxon>Gammaproteobacteria</taxon>
        <taxon>Pseudomonadales</taxon>
        <taxon>Pseudomonadaceae</taxon>
        <taxon>Pseudomonas</taxon>
    </lineage>
</organism>
<evidence type="ECO:0000313" key="12">
    <source>
        <dbReference type="EMBL" id="TPG74399.1"/>
    </source>
</evidence>
<keyword evidence="5 11" id="KW-0812">Transmembrane</keyword>
<evidence type="ECO:0000256" key="6">
    <source>
        <dbReference type="ARBA" id="ARBA00022847"/>
    </source>
</evidence>
<feature type="transmembrane region" description="Helical" evidence="11">
    <location>
        <begin position="349"/>
        <end position="368"/>
    </location>
</feature>
<keyword evidence="3" id="KW-1003">Cell membrane</keyword>
<gene>
    <name evidence="12" type="ORF">EAH74_31870</name>
</gene>
<feature type="transmembrane region" description="Helical" evidence="11">
    <location>
        <begin position="374"/>
        <end position="393"/>
    </location>
</feature>
<dbReference type="EMBL" id="RCZA01000025">
    <property type="protein sequence ID" value="TPG74399.1"/>
    <property type="molecule type" value="Genomic_DNA"/>
</dbReference>
<dbReference type="PANTHER" id="PTHR35334:SF2">
    <property type="entry name" value="SERINE TRANSPORTER SDAC"/>
    <property type="match status" value="1"/>
</dbReference>
<keyword evidence="2" id="KW-0813">Transport</keyword>
<feature type="transmembrane region" description="Helical" evidence="11">
    <location>
        <begin position="175"/>
        <end position="194"/>
    </location>
</feature>
<evidence type="ECO:0000256" key="10">
    <source>
        <dbReference type="ARBA" id="ARBA00047996"/>
    </source>
</evidence>
<keyword evidence="8 11" id="KW-1133">Transmembrane helix</keyword>
<dbReference type="InterPro" id="IPR018227">
    <property type="entry name" value="Amino_acid_transport_2"/>
</dbReference>
<keyword evidence="6" id="KW-0769">Symport</keyword>
<keyword evidence="9 11" id="KW-0472">Membrane</keyword>
<protein>
    <submittedName>
        <fullName evidence="12">HAAAP family serine/threonine permease</fullName>
    </submittedName>
</protein>
<comment type="caution">
    <text evidence="12">The sequence shown here is derived from an EMBL/GenBank/DDBJ whole genome shotgun (WGS) entry which is preliminary data.</text>
</comment>
<evidence type="ECO:0000256" key="7">
    <source>
        <dbReference type="ARBA" id="ARBA00022970"/>
    </source>
</evidence>
<feature type="transmembrane region" description="Helical" evidence="11">
    <location>
        <begin position="107"/>
        <end position="126"/>
    </location>
</feature>
<evidence type="ECO:0000256" key="11">
    <source>
        <dbReference type="SAM" id="Phobius"/>
    </source>
</evidence>